<evidence type="ECO:0000313" key="2">
    <source>
        <dbReference type="Proteomes" id="UP001054945"/>
    </source>
</evidence>
<dbReference type="EMBL" id="BPLR01005066">
    <property type="protein sequence ID" value="GIX99579.1"/>
    <property type="molecule type" value="Genomic_DNA"/>
</dbReference>
<sequence>MENKLLKVPNGTSKSYKKNIPCSKNARSILSVWHRGWLAGWEGRRKGRGSGYRPLDDDPSPPTLLDAKLFALASSQR</sequence>
<gene>
    <name evidence="1" type="ORF">CEXT_549681</name>
</gene>
<accession>A0AAV4PR49</accession>
<dbReference type="AlphaFoldDB" id="A0AAV4PR49"/>
<dbReference type="Proteomes" id="UP001054945">
    <property type="component" value="Unassembled WGS sequence"/>
</dbReference>
<comment type="caution">
    <text evidence="1">The sequence shown here is derived from an EMBL/GenBank/DDBJ whole genome shotgun (WGS) entry which is preliminary data.</text>
</comment>
<organism evidence="1 2">
    <name type="scientific">Caerostris extrusa</name>
    <name type="common">Bark spider</name>
    <name type="synonym">Caerostris bankana</name>
    <dbReference type="NCBI Taxonomy" id="172846"/>
    <lineage>
        <taxon>Eukaryota</taxon>
        <taxon>Metazoa</taxon>
        <taxon>Ecdysozoa</taxon>
        <taxon>Arthropoda</taxon>
        <taxon>Chelicerata</taxon>
        <taxon>Arachnida</taxon>
        <taxon>Araneae</taxon>
        <taxon>Araneomorphae</taxon>
        <taxon>Entelegynae</taxon>
        <taxon>Araneoidea</taxon>
        <taxon>Araneidae</taxon>
        <taxon>Caerostris</taxon>
    </lineage>
</organism>
<protein>
    <submittedName>
        <fullName evidence="1">Uncharacterized protein</fullName>
    </submittedName>
</protein>
<reference evidence="1 2" key="1">
    <citation type="submission" date="2021-06" db="EMBL/GenBank/DDBJ databases">
        <title>Caerostris extrusa draft genome.</title>
        <authorList>
            <person name="Kono N."/>
            <person name="Arakawa K."/>
        </authorList>
    </citation>
    <scope>NUCLEOTIDE SEQUENCE [LARGE SCALE GENOMIC DNA]</scope>
</reference>
<name>A0AAV4PR49_CAEEX</name>
<evidence type="ECO:0000313" key="1">
    <source>
        <dbReference type="EMBL" id="GIX99579.1"/>
    </source>
</evidence>
<keyword evidence="2" id="KW-1185">Reference proteome</keyword>
<proteinExistence type="predicted"/>